<keyword evidence="5" id="KW-0732">Signal</keyword>
<evidence type="ECO:0000256" key="6">
    <source>
        <dbReference type="ARBA" id="ARBA00022989"/>
    </source>
</evidence>
<keyword evidence="15" id="KW-1185">Reference proteome</keyword>
<feature type="transmembrane region" description="Helical" evidence="12">
    <location>
        <begin position="938"/>
        <end position="959"/>
    </location>
</feature>
<feature type="domain" description="G-protein coupled receptors family 3 profile" evidence="13">
    <location>
        <begin position="718"/>
        <end position="982"/>
    </location>
</feature>
<keyword evidence="10" id="KW-0325">Glycoprotein</keyword>
<dbReference type="InterPro" id="IPR000337">
    <property type="entry name" value="GPCR_3"/>
</dbReference>
<evidence type="ECO:0000256" key="5">
    <source>
        <dbReference type="ARBA" id="ARBA00022729"/>
    </source>
</evidence>
<evidence type="ECO:0000313" key="15">
    <source>
        <dbReference type="Proteomes" id="UP000515156"/>
    </source>
</evidence>
<proteinExistence type="inferred from homology"/>
<dbReference type="Pfam" id="PF07562">
    <property type="entry name" value="NCD3G"/>
    <property type="match status" value="1"/>
</dbReference>
<evidence type="ECO:0000256" key="9">
    <source>
        <dbReference type="ARBA" id="ARBA00023170"/>
    </source>
</evidence>
<keyword evidence="3" id="KW-1003">Cell membrane</keyword>
<dbReference type="PROSITE" id="PS00980">
    <property type="entry name" value="G_PROTEIN_RECEP_F3_2"/>
    <property type="match status" value="1"/>
</dbReference>
<evidence type="ECO:0000256" key="4">
    <source>
        <dbReference type="ARBA" id="ARBA00022692"/>
    </source>
</evidence>
<feature type="transmembrane region" description="Helical" evidence="12">
    <location>
        <begin position="789"/>
        <end position="812"/>
    </location>
</feature>
<dbReference type="Gene3D" id="3.40.50.2300">
    <property type="match status" value="2"/>
</dbReference>
<keyword evidence="7" id="KW-0297">G-protein coupled receptor</keyword>
<dbReference type="GO" id="GO:0005886">
    <property type="term" value="C:plasma membrane"/>
    <property type="evidence" value="ECO:0007669"/>
    <property type="project" value="UniProtKB-SubCell"/>
</dbReference>
<keyword evidence="8 12" id="KW-0472">Membrane</keyword>
<reference evidence="16" key="1">
    <citation type="submission" date="2025-08" db="UniProtKB">
        <authorList>
            <consortium name="RefSeq"/>
        </authorList>
    </citation>
    <scope>IDENTIFICATION</scope>
</reference>
<organism evidence="15 16">
    <name type="scientific">Microcaecilia unicolor</name>
    <dbReference type="NCBI Taxonomy" id="1415580"/>
    <lineage>
        <taxon>Eukaryota</taxon>
        <taxon>Metazoa</taxon>
        <taxon>Chordata</taxon>
        <taxon>Craniata</taxon>
        <taxon>Vertebrata</taxon>
        <taxon>Euteleostomi</taxon>
        <taxon>Amphibia</taxon>
        <taxon>Gymnophiona</taxon>
        <taxon>Siphonopidae</taxon>
        <taxon>Microcaecilia</taxon>
    </lineage>
</organism>
<evidence type="ECO:0000256" key="11">
    <source>
        <dbReference type="ARBA" id="ARBA00023224"/>
    </source>
</evidence>
<dbReference type="InterPro" id="IPR000477">
    <property type="entry name" value="RT_dom"/>
</dbReference>
<accession>A0A6P7WPN4</accession>
<dbReference type="OrthoDB" id="5984008at2759"/>
<dbReference type="InParanoid" id="A0A6P7WPN4"/>
<dbReference type="PRINTS" id="PR00248">
    <property type="entry name" value="GPCRMGR"/>
</dbReference>
<dbReference type="Pfam" id="PF01094">
    <property type="entry name" value="ANF_receptor"/>
    <property type="match status" value="1"/>
</dbReference>
<dbReference type="SUPFAM" id="SSF56672">
    <property type="entry name" value="DNA/RNA polymerases"/>
    <property type="match status" value="1"/>
</dbReference>
<keyword evidence="11" id="KW-0807">Transducer</keyword>
<feature type="transmembrane region" description="Helical" evidence="12">
    <location>
        <begin position="877"/>
        <end position="900"/>
    </location>
</feature>
<feature type="domain" description="Reverse transcriptase" evidence="14">
    <location>
        <begin position="1"/>
        <end position="148"/>
    </location>
</feature>
<dbReference type="Gene3D" id="2.10.50.30">
    <property type="entry name" value="GPCR, family 3, nine cysteines domain"/>
    <property type="match status" value="1"/>
</dbReference>
<dbReference type="PRINTS" id="PR01535">
    <property type="entry name" value="VOMERONASL2R"/>
</dbReference>
<dbReference type="Pfam" id="PF00078">
    <property type="entry name" value="RVT_1"/>
    <property type="match status" value="1"/>
</dbReference>
<name>A0A6P7WPN4_9AMPH</name>
<dbReference type="KEGG" id="muo:115457055"/>
<evidence type="ECO:0000256" key="12">
    <source>
        <dbReference type="SAM" id="Phobius"/>
    </source>
</evidence>
<dbReference type="Proteomes" id="UP000515156">
    <property type="component" value="Chromosome 14"/>
</dbReference>
<comment type="subcellular location">
    <subcellularLocation>
        <location evidence="1">Cell membrane</location>
        <topology evidence="1">Multi-pass membrane protein</topology>
    </subcellularLocation>
</comment>
<dbReference type="InterPro" id="IPR004073">
    <property type="entry name" value="GPCR_3_vmron_rcpt_2"/>
</dbReference>
<gene>
    <name evidence="16" type="primary">LOC115457055</name>
</gene>
<evidence type="ECO:0000256" key="3">
    <source>
        <dbReference type="ARBA" id="ARBA00022475"/>
    </source>
</evidence>
<dbReference type="GeneID" id="115457055"/>
<evidence type="ECO:0000256" key="7">
    <source>
        <dbReference type="ARBA" id="ARBA00023040"/>
    </source>
</evidence>
<dbReference type="PANTHER" id="PTHR24061:SF552">
    <property type="entry name" value="VOMERONASAL TYPE-2 RECEPTOR 26-LIKE"/>
    <property type="match status" value="1"/>
</dbReference>
<dbReference type="InterPro" id="IPR038550">
    <property type="entry name" value="GPCR_3_9-Cys_sf"/>
</dbReference>
<dbReference type="InterPro" id="IPR000068">
    <property type="entry name" value="GPCR_3_Ca_sens_rcpt-rel"/>
</dbReference>
<dbReference type="PANTHER" id="PTHR24061">
    <property type="entry name" value="CALCIUM-SENSING RECEPTOR-RELATED"/>
    <property type="match status" value="1"/>
</dbReference>
<dbReference type="InterPro" id="IPR043502">
    <property type="entry name" value="DNA/RNA_pol_sf"/>
</dbReference>
<dbReference type="PROSITE" id="PS50259">
    <property type="entry name" value="G_PROTEIN_RECEP_F3_4"/>
    <property type="match status" value="1"/>
</dbReference>
<protein>
    <submittedName>
        <fullName evidence="16">Vomeronasal type-2 receptor 26-like</fullName>
    </submittedName>
</protein>
<dbReference type="AlphaFoldDB" id="A0A6P7WPN4"/>
<dbReference type="PROSITE" id="PS50878">
    <property type="entry name" value="RT_POL"/>
    <property type="match status" value="1"/>
</dbReference>
<feature type="transmembrane region" description="Helical" evidence="12">
    <location>
        <begin position="832"/>
        <end position="851"/>
    </location>
</feature>
<feature type="transmembrane region" description="Helical" evidence="12">
    <location>
        <begin position="912"/>
        <end position="932"/>
    </location>
</feature>
<dbReference type="InterPro" id="IPR011500">
    <property type="entry name" value="GPCR_3_9-Cys_dom"/>
</dbReference>
<dbReference type="InterPro" id="IPR017978">
    <property type="entry name" value="GPCR_3_C"/>
</dbReference>
<dbReference type="Pfam" id="PF00003">
    <property type="entry name" value="7tm_3"/>
    <property type="match status" value="1"/>
</dbReference>
<feature type="transmembrane region" description="Helical" evidence="12">
    <location>
        <begin position="755"/>
        <end position="777"/>
    </location>
</feature>
<keyword evidence="9" id="KW-0675">Receptor</keyword>
<dbReference type="InterPro" id="IPR017979">
    <property type="entry name" value="GPCR_3_CS"/>
</dbReference>
<dbReference type="InterPro" id="IPR001828">
    <property type="entry name" value="ANF_lig-bd_rcpt"/>
</dbReference>
<dbReference type="FunFam" id="2.10.50.30:FF:000002">
    <property type="entry name" value="Vomeronasal 2 receptor, h1"/>
    <property type="match status" value="1"/>
</dbReference>
<dbReference type="RefSeq" id="XP_030042338.1">
    <property type="nucleotide sequence ID" value="XM_030186478.1"/>
</dbReference>
<dbReference type="CDD" id="cd15283">
    <property type="entry name" value="7tmC_V2R_pheromone"/>
    <property type="match status" value="1"/>
</dbReference>
<keyword evidence="4 12" id="KW-0812">Transmembrane</keyword>
<dbReference type="SUPFAM" id="SSF53822">
    <property type="entry name" value="Periplasmic binding protein-like I"/>
    <property type="match status" value="1"/>
</dbReference>
<evidence type="ECO:0000256" key="10">
    <source>
        <dbReference type="ARBA" id="ARBA00023180"/>
    </source>
</evidence>
<evidence type="ECO:0000256" key="1">
    <source>
        <dbReference type="ARBA" id="ARBA00004651"/>
    </source>
</evidence>
<dbReference type="InterPro" id="IPR028082">
    <property type="entry name" value="Peripla_BP_I"/>
</dbReference>
<evidence type="ECO:0000256" key="8">
    <source>
        <dbReference type="ARBA" id="ARBA00023136"/>
    </source>
</evidence>
<evidence type="ECO:0000256" key="2">
    <source>
        <dbReference type="ARBA" id="ARBA00007242"/>
    </source>
</evidence>
<feature type="transmembrane region" description="Helical" evidence="12">
    <location>
        <begin position="718"/>
        <end position="743"/>
    </location>
</feature>
<sequence length="984" mass="110959">MVDWGFMLETLKAYGIKGFFVKAIQTLYNGPVARVHVNGLCSEWFNIGRGIRQGCPLSPLLFVLTLDPLLREIGSNIDIKGVCIQDQEFKTAAFADDLRVLVTDPQRSLTLLMESLREYGDFSGFKLNLEKLEALARLSEVMMMAYALVTRCQATFSFTSYDTGSSKEVDLILGGITATSNRLLNKPFSFTNINTAESCTVEESNQYLRHILIFQFAIEEINQNAEILPNITLGFHVIDSCSDASFSLCGVLIILSGEEEIVPGYTCYPKSHVAGFIERLPSLASHAVLRLTGIYRYPQITYGLTETSLNEHDEFPYFYHSFPSDYSHFHGLTPLLRLFGWSWVGLLTSTDENEITYCEELKREIIRSGDCVDFLESIPDIRITSSKEVKKRSEQISNKIYKSKANVIIIHTTKLIIIEAFCLISYEKIDTKLFIFSTETSSIKNKAFSVKPLICNALNGSLRFIMPKGDIPGFKDYLQNTKSTFLDQSFSFLRREYKCGLRNDKENCTRSETQSTTDTSLFDLDNYELTYSLYNKIYAMANALHNLYMAKSQRGNSLKVEFKPWQLNQYLKEVHVKAPDGHEIFLDEKGHAPTHYDIKQYFLFPNLTTAWIHVGSFKPSAPKDKQLFVNLTAIRWKTPSNQVLRSVCTESCEPGYRKVIDREKPVCCFDCVPCSEGEYSNTTDAENCKKCPEDQWPSEKKDKCLPRVIDFLSYDDPLGVALSSISVLLFIITALVLGIFIKYRNTAVVKANNRNLSYILLISLMLSFLCTLVFIGQPGTLTCLLRQSAFGMIFTIAISSVLAKTVTVVIAFRANKPSSKLRKWVGTRVSSYLVLLCISGEIVICTVWLIISPPFPEYDTQSVTGKMILQCNEGSTIAFYSVIGYMGFLALLSFTVAFLVRKVPDSFNEAQFITFSMLVFCSVWVSFIPSYLSTKGKYMVAVEIFAILASSTGLLGCIFTPKCYIILLRPDLNTRGHLIGKQVS</sequence>
<evidence type="ECO:0000313" key="16">
    <source>
        <dbReference type="RefSeq" id="XP_030042338.1"/>
    </source>
</evidence>
<dbReference type="GO" id="GO:0004930">
    <property type="term" value="F:G protein-coupled receptor activity"/>
    <property type="evidence" value="ECO:0007669"/>
    <property type="project" value="UniProtKB-KW"/>
</dbReference>
<comment type="similarity">
    <text evidence="2">Belongs to the G-protein coupled receptor 3 family.</text>
</comment>
<keyword evidence="6 12" id="KW-1133">Transmembrane helix</keyword>
<evidence type="ECO:0000259" key="13">
    <source>
        <dbReference type="PROSITE" id="PS50259"/>
    </source>
</evidence>
<dbReference type="FunFam" id="3.40.50.2300:FF:000024">
    <property type="entry name" value="Vomeronasal 2, receptor 73"/>
    <property type="match status" value="1"/>
</dbReference>
<evidence type="ECO:0000259" key="14">
    <source>
        <dbReference type="PROSITE" id="PS50878"/>
    </source>
</evidence>